<sequence length="92" mass="10526">MEVLLPGSRFATLVIQSRRFFIRNQNQPLELRLILLPKFCSSSRKSMMARYYLSPLCFKLPPACTATSCCQLLCLLLDNRSCLCAVKVFSIF</sequence>
<dbReference type="AlphaFoldDB" id="A0A0A9EJG2"/>
<organism evidence="1">
    <name type="scientific">Arundo donax</name>
    <name type="common">Giant reed</name>
    <name type="synonym">Donax arundinaceus</name>
    <dbReference type="NCBI Taxonomy" id="35708"/>
    <lineage>
        <taxon>Eukaryota</taxon>
        <taxon>Viridiplantae</taxon>
        <taxon>Streptophyta</taxon>
        <taxon>Embryophyta</taxon>
        <taxon>Tracheophyta</taxon>
        <taxon>Spermatophyta</taxon>
        <taxon>Magnoliopsida</taxon>
        <taxon>Liliopsida</taxon>
        <taxon>Poales</taxon>
        <taxon>Poaceae</taxon>
        <taxon>PACMAD clade</taxon>
        <taxon>Arundinoideae</taxon>
        <taxon>Arundineae</taxon>
        <taxon>Arundo</taxon>
    </lineage>
</organism>
<dbReference type="EMBL" id="GBRH01201718">
    <property type="protein sequence ID" value="JAD96177.1"/>
    <property type="molecule type" value="Transcribed_RNA"/>
</dbReference>
<reference evidence="1" key="1">
    <citation type="submission" date="2014-09" db="EMBL/GenBank/DDBJ databases">
        <authorList>
            <person name="Magalhaes I.L.F."/>
            <person name="Oliveira U."/>
            <person name="Santos F.R."/>
            <person name="Vidigal T.H.D.A."/>
            <person name="Brescovit A.D."/>
            <person name="Santos A.J."/>
        </authorList>
    </citation>
    <scope>NUCLEOTIDE SEQUENCE</scope>
    <source>
        <tissue evidence="1">Shoot tissue taken approximately 20 cm above the soil surface</tissue>
    </source>
</reference>
<reference evidence="1" key="2">
    <citation type="journal article" date="2015" name="Data Brief">
        <title>Shoot transcriptome of the giant reed, Arundo donax.</title>
        <authorList>
            <person name="Barrero R.A."/>
            <person name="Guerrero F.D."/>
            <person name="Moolhuijzen P."/>
            <person name="Goolsby J.A."/>
            <person name="Tidwell J."/>
            <person name="Bellgard S.E."/>
            <person name="Bellgard M.I."/>
        </authorList>
    </citation>
    <scope>NUCLEOTIDE SEQUENCE</scope>
    <source>
        <tissue evidence="1">Shoot tissue taken approximately 20 cm above the soil surface</tissue>
    </source>
</reference>
<accession>A0A0A9EJG2</accession>
<evidence type="ECO:0000313" key="1">
    <source>
        <dbReference type="EMBL" id="JAD96177.1"/>
    </source>
</evidence>
<proteinExistence type="predicted"/>
<name>A0A0A9EJG2_ARUDO</name>
<protein>
    <submittedName>
        <fullName evidence="1">Uncharacterized protein</fullName>
    </submittedName>
</protein>